<organism evidence="5 7">
    <name type="scientific">Proteus penneri</name>
    <dbReference type="NCBI Taxonomy" id="102862"/>
    <lineage>
        <taxon>Bacteria</taxon>
        <taxon>Pseudomonadati</taxon>
        <taxon>Pseudomonadota</taxon>
        <taxon>Gammaproteobacteria</taxon>
        <taxon>Enterobacterales</taxon>
        <taxon>Morganellaceae</taxon>
        <taxon>Proteus</taxon>
    </lineage>
</organism>
<dbReference type="Pfam" id="PF00392">
    <property type="entry name" value="GntR"/>
    <property type="match status" value="1"/>
</dbReference>
<dbReference type="CDD" id="cd07377">
    <property type="entry name" value="WHTH_GntR"/>
    <property type="match status" value="1"/>
</dbReference>
<keyword evidence="2" id="KW-0238">DNA-binding</keyword>
<dbReference type="SMART" id="SM00345">
    <property type="entry name" value="HTH_GNTR"/>
    <property type="match status" value="1"/>
</dbReference>
<keyword evidence="8" id="KW-1185">Reference proteome</keyword>
<evidence type="ECO:0000256" key="1">
    <source>
        <dbReference type="ARBA" id="ARBA00023015"/>
    </source>
</evidence>
<evidence type="ECO:0000313" key="6">
    <source>
        <dbReference type="EMBL" id="MBJ2118695.1"/>
    </source>
</evidence>
<dbReference type="SUPFAM" id="SSF46785">
    <property type="entry name" value="Winged helix' DNA-binding domain"/>
    <property type="match status" value="1"/>
</dbReference>
<sequence length="228" mass="26066">MQFSEQRSASQKNLSYIVAEKLGKQILSGHYEPESLLPGEIELAELLSVSRTVIREAIKMLAAKGMLLPRPRIGTRVTPMQNWNLLDNDLLNWWIDSGEFNKVSHYFHHVRLAIEPQACYLAAFNATESQKQSLVLFGREMLLLDENFDRQHWLDIDTQFHYLIYQASGNPFFASFGSLFLSAYKKYFDLIVGNETVQPETHNQIVQAIIDGDGNKARDLCLILLTSD</sequence>
<dbReference type="EMBL" id="JAEKCB010000007">
    <property type="protein sequence ID" value="MBJ2118695.1"/>
    <property type="molecule type" value="Genomic_DNA"/>
</dbReference>
<dbReference type="InterPro" id="IPR036388">
    <property type="entry name" value="WH-like_DNA-bd_sf"/>
</dbReference>
<dbReference type="AlphaFoldDB" id="A0A0G4QJ62"/>
<dbReference type="GeneID" id="76524680"/>
<evidence type="ECO:0000256" key="3">
    <source>
        <dbReference type="ARBA" id="ARBA00023163"/>
    </source>
</evidence>
<dbReference type="RefSeq" id="WP_072065236.1">
    <property type="nucleotide sequence ID" value="NZ_CAXOKJ010000007.1"/>
</dbReference>
<dbReference type="InterPro" id="IPR011711">
    <property type="entry name" value="GntR_C"/>
</dbReference>
<dbReference type="Gene3D" id="1.20.120.530">
    <property type="entry name" value="GntR ligand-binding domain-like"/>
    <property type="match status" value="1"/>
</dbReference>
<dbReference type="Proteomes" id="UP000183920">
    <property type="component" value="Unassembled WGS sequence"/>
</dbReference>
<dbReference type="EMBL" id="CVRY01000010">
    <property type="protein sequence ID" value="CRL65681.1"/>
    <property type="molecule type" value="Genomic_DNA"/>
</dbReference>
<gene>
    <name evidence="5" type="primary">pdhR_2</name>
    <name evidence="5" type="ORF">BN1804_03625</name>
    <name evidence="6" type="ORF">JFQ69_13625</name>
</gene>
<evidence type="ECO:0000313" key="7">
    <source>
        <dbReference type="Proteomes" id="UP000183920"/>
    </source>
</evidence>
<keyword evidence="1" id="KW-0805">Transcription regulation</keyword>
<accession>A0A379ERN5</accession>
<protein>
    <submittedName>
        <fullName evidence="6">FadR family transcriptional regulator</fullName>
    </submittedName>
    <submittedName>
        <fullName evidence="5">Pyruvate dehydrogenase complex repressor</fullName>
    </submittedName>
</protein>
<dbReference type="Gene3D" id="1.10.10.10">
    <property type="entry name" value="Winged helix-like DNA-binding domain superfamily/Winged helix DNA-binding domain"/>
    <property type="match status" value="1"/>
</dbReference>
<dbReference type="InterPro" id="IPR000524">
    <property type="entry name" value="Tscrpt_reg_HTH_GntR"/>
</dbReference>
<feature type="domain" description="HTH gntR-type" evidence="4">
    <location>
        <begin position="12"/>
        <end position="80"/>
    </location>
</feature>
<dbReference type="PRINTS" id="PR00035">
    <property type="entry name" value="HTHGNTR"/>
</dbReference>
<dbReference type="InterPro" id="IPR008920">
    <property type="entry name" value="TF_FadR/GntR_C"/>
</dbReference>
<keyword evidence="5" id="KW-0670">Pyruvate</keyword>
<dbReference type="GO" id="GO:0003677">
    <property type="term" value="F:DNA binding"/>
    <property type="evidence" value="ECO:0007669"/>
    <property type="project" value="UniProtKB-KW"/>
</dbReference>
<name>A0A0G4QJ62_9GAMM</name>
<evidence type="ECO:0000313" key="8">
    <source>
        <dbReference type="Proteomes" id="UP000619976"/>
    </source>
</evidence>
<keyword evidence="3" id="KW-0804">Transcription</keyword>
<evidence type="ECO:0000313" key="5">
    <source>
        <dbReference type="EMBL" id="CRL65681.1"/>
    </source>
</evidence>
<proteinExistence type="predicted"/>
<dbReference type="Proteomes" id="UP000619976">
    <property type="component" value="Unassembled WGS sequence"/>
</dbReference>
<reference evidence="6 8" key="3">
    <citation type="submission" date="2020-12" db="EMBL/GenBank/DDBJ databases">
        <title>Enhanced detection system for hospital associated transmission using whole genome sequencing surveillance.</title>
        <authorList>
            <person name="Harrison L.H."/>
            <person name="Van Tyne D."/>
            <person name="Marsh J.W."/>
            <person name="Griffith M.P."/>
            <person name="Snyder D.J."/>
            <person name="Cooper V.S."/>
            <person name="Mustapha M."/>
        </authorList>
    </citation>
    <scope>NUCLEOTIDE SEQUENCE [LARGE SCALE GENOMIC DNA]</scope>
    <source>
        <strain evidence="6 8">PR00195</strain>
    </source>
</reference>
<reference evidence="5" key="1">
    <citation type="submission" date="2015-06" db="EMBL/GenBank/DDBJ databases">
        <authorList>
            <person name="Urmite Genomes Urmite Genomes"/>
        </authorList>
    </citation>
    <scope>NUCLEOTIDE SEQUENCE [LARGE SCALE GENOMIC DNA]</scope>
    <source>
        <strain evidence="5">CSUR P1867</strain>
    </source>
</reference>
<dbReference type="PANTHER" id="PTHR43537:SF44">
    <property type="entry name" value="GNTR FAMILY REGULATORY PROTEIN"/>
    <property type="match status" value="1"/>
</dbReference>
<dbReference type="PROSITE" id="PS50949">
    <property type="entry name" value="HTH_GNTR"/>
    <property type="match status" value="1"/>
</dbReference>
<dbReference type="GO" id="GO:0003700">
    <property type="term" value="F:DNA-binding transcription factor activity"/>
    <property type="evidence" value="ECO:0007669"/>
    <property type="project" value="InterPro"/>
</dbReference>
<accession>A0A0G4QJ62</accession>
<dbReference type="SMART" id="SM00895">
    <property type="entry name" value="FCD"/>
    <property type="match status" value="1"/>
</dbReference>
<evidence type="ECO:0000259" key="4">
    <source>
        <dbReference type="PROSITE" id="PS50949"/>
    </source>
</evidence>
<dbReference type="Pfam" id="PF07729">
    <property type="entry name" value="FCD"/>
    <property type="match status" value="1"/>
</dbReference>
<reference evidence="7" key="2">
    <citation type="submission" date="2015-06" db="EMBL/GenBank/DDBJ databases">
        <authorList>
            <person name="Urmite Genomes"/>
        </authorList>
    </citation>
    <scope>NUCLEOTIDE SEQUENCE [LARGE SCALE GENOMIC DNA]</scope>
    <source>
        <strain evidence="7">CSUR P1867</strain>
    </source>
</reference>
<dbReference type="SUPFAM" id="SSF48008">
    <property type="entry name" value="GntR ligand-binding domain-like"/>
    <property type="match status" value="1"/>
</dbReference>
<evidence type="ECO:0000256" key="2">
    <source>
        <dbReference type="ARBA" id="ARBA00023125"/>
    </source>
</evidence>
<dbReference type="PANTHER" id="PTHR43537">
    <property type="entry name" value="TRANSCRIPTIONAL REGULATOR, GNTR FAMILY"/>
    <property type="match status" value="1"/>
</dbReference>
<dbReference type="InterPro" id="IPR036390">
    <property type="entry name" value="WH_DNA-bd_sf"/>
</dbReference>